<dbReference type="CDD" id="cd06184">
    <property type="entry name" value="flavohem_like_fad_nad_binding"/>
    <property type="match status" value="1"/>
</dbReference>
<keyword evidence="5" id="KW-0216">Detoxification</keyword>
<dbReference type="GO" id="GO:0071500">
    <property type="term" value="P:cellular response to nitrosative stress"/>
    <property type="evidence" value="ECO:0007669"/>
    <property type="project" value="TreeGrafter"/>
</dbReference>
<dbReference type="GO" id="GO:0046872">
    <property type="term" value="F:metal ion binding"/>
    <property type="evidence" value="ECO:0007669"/>
    <property type="project" value="UniProtKB-KW"/>
</dbReference>
<comment type="similarity">
    <text evidence="3">In the C-terminal section; belongs to the flavoprotein pyridine nucleotide cytochrome reductase family.</text>
</comment>
<keyword evidence="21" id="KW-1185">Reference proteome</keyword>
<keyword evidence="8" id="KW-0479">Metal-binding</keyword>
<name>A0AAW0EMM0_9TRYP</name>
<dbReference type="GO" id="GO:0071949">
    <property type="term" value="F:FAD binding"/>
    <property type="evidence" value="ECO:0007669"/>
    <property type="project" value="TreeGrafter"/>
</dbReference>
<dbReference type="Gene3D" id="3.40.50.80">
    <property type="entry name" value="Nucleotide-binding domain of ferredoxin-NADP reductase (FNR) module"/>
    <property type="match status" value="1"/>
</dbReference>
<keyword evidence="7" id="KW-0285">Flavoprotein</keyword>
<keyword evidence="12" id="KW-0408">Iron</keyword>
<evidence type="ECO:0000256" key="17">
    <source>
        <dbReference type="RuleBase" id="RU000356"/>
    </source>
</evidence>
<reference evidence="20 21" key="1">
    <citation type="journal article" date="2021" name="MBio">
        <title>A New Model Trypanosomatid, Novymonas esmeraldas: Genomic Perception of Its 'Candidatus Pandoraea novymonadis' Endosymbiont.</title>
        <authorList>
            <person name="Zakharova A."/>
            <person name="Saura A."/>
            <person name="Butenko A."/>
            <person name="Podesvova L."/>
            <person name="Warmusova S."/>
            <person name="Kostygov A.Y."/>
            <person name="Nenarokova A."/>
            <person name="Lukes J."/>
            <person name="Opperdoes F.R."/>
            <person name="Yurchenko V."/>
        </authorList>
    </citation>
    <scope>NUCLEOTIDE SEQUENCE [LARGE SCALE GENOMIC DNA]</scope>
    <source>
        <strain evidence="20 21">E262AT.01</strain>
    </source>
</reference>
<dbReference type="InterPro" id="IPR008333">
    <property type="entry name" value="Cbr1-like_FAD-bd_dom"/>
</dbReference>
<dbReference type="EC" id="1.14.12.17" evidence="4"/>
<comment type="cofactor">
    <cofactor evidence="2">
        <name>FAD</name>
        <dbReference type="ChEBI" id="CHEBI:57692"/>
    </cofactor>
</comment>
<evidence type="ECO:0000256" key="4">
    <source>
        <dbReference type="ARBA" id="ARBA00012229"/>
    </source>
</evidence>
<dbReference type="PANTHER" id="PTHR43396">
    <property type="entry name" value="FLAVOHEMOPROTEIN"/>
    <property type="match status" value="1"/>
</dbReference>
<dbReference type="SUPFAM" id="SSF63380">
    <property type="entry name" value="Riboflavin synthase domain-like"/>
    <property type="match status" value="1"/>
</dbReference>
<dbReference type="FunFam" id="1.10.490.10:FF:000003">
    <property type="entry name" value="Flavohemoprotein"/>
    <property type="match status" value="1"/>
</dbReference>
<evidence type="ECO:0000256" key="15">
    <source>
        <dbReference type="ARBA" id="ARBA00049433"/>
    </source>
</evidence>
<evidence type="ECO:0000256" key="14">
    <source>
        <dbReference type="ARBA" id="ARBA00048649"/>
    </source>
</evidence>
<dbReference type="AlphaFoldDB" id="A0AAW0EMM0"/>
<comment type="function">
    <text evidence="16">In the presence of oxygen and NADH, it has NADH oxidase activity, which leads to the generation of superoxide and H(2)O(2). Under anaerobic conditions, it also exhibits nitric oxide reductase and FAD reductase activities. However, all these reactions are much lower than NOD activity.</text>
</comment>
<dbReference type="FunFam" id="3.40.50.80:FF:000010">
    <property type="entry name" value="Flavohemoprotein"/>
    <property type="match status" value="1"/>
</dbReference>
<dbReference type="SUPFAM" id="SSF52343">
    <property type="entry name" value="Ferredoxin reductase-like, C-terminal NADP-linked domain"/>
    <property type="match status" value="1"/>
</dbReference>
<dbReference type="GO" id="GO:0020037">
    <property type="term" value="F:heme binding"/>
    <property type="evidence" value="ECO:0007669"/>
    <property type="project" value="InterPro"/>
</dbReference>
<evidence type="ECO:0000256" key="13">
    <source>
        <dbReference type="ARBA" id="ARBA00023027"/>
    </source>
</evidence>
<dbReference type="GO" id="GO:0008941">
    <property type="term" value="F:nitric oxide dioxygenase NAD(P)H activity"/>
    <property type="evidence" value="ECO:0007669"/>
    <property type="project" value="UniProtKB-EC"/>
</dbReference>
<dbReference type="InterPro" id="IPR039261">
    <property type="entry name" value="FNR_nucleotide-bd"/>
</dbReference>
<dbReference type="InterPro" id="IPR000971">
    <property type="entry name" value="Globin"/>
</dbReference>
<comment type="catalytic activity">
    <reaction evidence="15">
        <text>2 nitric oxide + NADPH + 2 O2 = 2 nitrate + NADP(+) + H(+)</text>
        <dbReference type="Rhea" id="RHEA:19465"/>
        <dbReference type="ChEBI" id="CHEBI:15378"/>
        <dbReference type="ChEBI" id="CHEBI:15379"/>
        <dbReference type="ChEBI" id="CHEBI:16480"/>
        <dbReference type="ChEBI" id="CHEBI:17632"/>
        <dbReference type="ChEBI" id="CHEBI:57783"/>
        <dbReference type="ChEBI" id="CHEBI:58349"/>
        <dbReference type="EC" id="1.14.12.17"/>
    </reaction>
</comment>
<keyword evidence="17" id="KW-0813">Transport</keyword>
<comment type="similarity">
    <text evidence="17">Belongs to the globin family.</text>
</comment>
<dbReference type="PRINTS" id="PR00409">
    <property type="entry name" value="PHDIOXRDTASE"/>
</dbReference>
<dbReference type="InterPro" id="IPR009050">
    <property type="entry name" value="Globin-like_sf"/>
</dbReference>
<evidence type="ECO:0000256" key="11">
    <source>
        <dbReference type="ARBA" id="ARBA00023002"/>
    </source>
</evidence>
<dbReference type="GO" id="GO:0009636">
    <property type="term" value="P:response to toxic substance"/>
    <property type="evidence" value="ECO:0007669"/>
    <property type="project" value="UniProtKB-KW"/>
</dbReference>
<evidence type="ECO:0000259" key="19">
    <source>
        <dbReference type="PROSITE" id="PS51384"/>
    </source>
</evidence>
<sequence>MPLAEKTILVVEKTAPAVAAAGPQLTAAFYKRMLSNHPELKDVFNMAHQRDLAQPKALFNAVVAYATHLRDLGALGPAVEKIAQKHVSFNIQPDQYQIVGHNLLKTIEAELNPGQEVLDEWGKAYEQLAHIFIAREEQIYAEVEGRTGGWRPTRTFTVAEKEKVSDIITRFKFVPADGKPVVAHVPGRFLAIYARHPSLQHQEIRQYSIISPPNAEYYEIAMRRHDEGQVSRYMSDVVNVGDQLQLAPPYGDFFLDGPTDAATPIALISGGVGLTPMLSMLRTLAARKAPNPVSWLHAAHNSRVRAFHGMVRELQAGALPQLRRYDWLSTVSAGDKAGVDYDFTGHIDLAKAPELFDSPATQFYFVGPDAFMRNVEAQLKARGVGADRIHYECFGPLHSDN</sequence>
<dbReference type="Pfam" id="PF00042">
    <property type="entry name" value="Globin"/>
    <property type="match status" value="1"/>
</dbReference>
<protein>
    <recommendedName>
        <fullName evidence="4">nitric oxide dioxygenase</fullName>
        <ecNumber evidence="4">1.14.12.17</ecNumber>
    </recommendedName>
</protein>
<keyword evidence="9" id="KW-0274">FAD</keyword>
<evidence type="ECO:0000256" key="6">
    <source>
        <dbReference type="ARBA" id="ARBA00022617"/>
    </source>
</evidence>
<dbReference type="InterPro" id="IPR017927">
    <property type="entry name" value="FAD-bd_FR_type"/>
</dbReference>
<evidence type="ECO:0000259" key="18">
    <source>
        <dbReference type="PROSITE" id="PS01033"/>
    </source>
</evidence>
<evidence type="ECO:0000256" key="7">
    <source>
        <dbReference type="ARBA" id="ARBA00022630"/>
    </source>
</evidence>
<comment type="catalytic activity">
    <reaction evidence="14">
        <text>2 nitric oxide + NADH + 2 O2 = 2 nitrate + NAD(+) + H(+)</text>
        <dbReference type="Rhea" id="RHEA:19469"/>
        <dbReference type="ChEBI" id="CHEBI:15378"/>
        <dbReference type="ChEBI" id="CHEBI:15379"/>
        <dbReference type="ChEBI" id="CHEBI:16480"/>
        <dbReference type="ChEBI" id="CHEBI:17632"/>
        <dbReference type="ChEBI" id="CHEBI:57540"/>
        <dbReference type="ChEBI" id="CHEBI:57945"/>
        <dbReference type="EC" id="1.14.12.17"/>
    </reaction>
</comment>
<dbReference type="Proteomes" id="UP001430356">
    <property type="component" value="Unassembled WGS sequence"/>
</dbReference>
<keyword evidence="13" id="KW-0520">NAD</keyword>
<dbReference type="InterPro" id="IPR017938">
    <property type="entry name" value="Riboflavin_synthase-like_b-brl"/>
</dbReference>
<evidence type="ECO:0000256" key="5">
    <source>
        <dbReference type="ARBA" id="ARBA00022575"/>
    </source>
</evidence>
<dbReference type="PROSITE" id="PS01033">
    <property type="entry name" value="GLOBIN"/>
    <property type="match status" value="1"/>
</dbReference>
<keyword evidence="10" id="KW-0521">NADP</keyword>
<evidence type="ECO:0000256" key="1">
    <source>
        <dbReference type="ARBA" id="ARBA00001970"/>
    </source>
</evidence>
<evidence type="ECO:0000256" key="12">
    <source>
        <dbReference type="ARBA" id="ARBA00023004"/>
    </source>
</evidence>
<gene>
    <name evidence="20" type="ORF">NESM_000413000</name>
</gene>
<dbReference type="GO" id="GO:0046210">
    <property type="term" value="P:nitric oxide catabolic process"/>
    <property type="evidence" value="ECO:0007669"/>
    <property type="project" value="TreeGrafter"/>
</dbReference>
<feature type="domain" description="Globin" evidence="18">
    <location>
        <begin position="2"/>
        <end position="137"/>
    </location>
</feature>
<evidence type="ECO:0000256" key="2">
    <source>
        <dbReference type="ARBA" id="ARBA00001974"/>
    </source>
</evidence>
<evidence type="ECO:0000256" key="8">
    <source>
        <dbReference type="ARBA" id="ARBA00022723"/>
    </source>
</evidence>
<dbReference type="NCBIfam" id="NF009805">
    <property type="entry name" value="PRK13289.1"/>
    <property type="match status" value="1"/>
</dbReference>
<proteinExistence type="inferred from homology"/>
<evidence type="ECO:0000313" key="20">
    <source>
        <dbReference type="EMBL" id="KAK7194911.1"/>
    </source>
</evidence>
<dbReference type="GO" id="GO:0005344">
    <property type="term" value="F:oxygen carrier activity"/>
    <property type="evidence" value="ECO:0007669"/>
    <property type="project" value="UniProtKB-KW"/>
</dbReference>
<dbReference type="Gene3D" id="2.40.30.10">
    <property type="entry name" value="Translation factors"/>
    <property type="match status" value="1"/>
</dbReference>
<dbReference type="SUPFAM" id="SSF46458">
    <property type="entry name" value="Globin-like"/>
    <property type="match status" value="1"/>
</dbReference>
<dbReference type="Pfam" id="PF00970">
    <property type="entry name" value="FAD_binding_6"/>
    <property type="match status" value="1"/>
</dbReference>
<dbReference type="InterPro" id="IPR012292">
    <property type="entry name" value="Globin/Proto"/>
</dbReference>
<dbReference type="PANTHER" id="PTHR43396:SF3">
    <property type="entry name" value="FLAVOHEMOPROTEIN"/>
    <property type="match status" value="1"/>
</dbReference>
<dbReference type="PROSITE" id="PS51384">
    <property type="entry name" value="FAD_FR"/>
    <property type="match status" value="1"/>
</dbReference>
<dbReference type="InterPro" id="IPR001433">
    <property type="entry name" value="OxRdtase_FAD/NAD-bd"/>
</dbReference>
<organism evidence="20 21">
    <name type="scientific">Novymonas esmeraldas</name>
    <dbReference type="NCBI Taxonomy" id="1808958"/>
    <lineage>
        <taxon>Eukaryota</taxon>
        <taxon>Discoba</taxon>
        <taxon>Euglenozoa</taxon>
        <taxon>Kinetoplastea</taxon>
        <taxon>Metakinetoplastina</taxon>
        <taxon>Trypanosomatida</taxon>
        <taxon>Trypanosomatidae</taxon>
        <taxon>Novymonas</taxon>
    </lineage>
</organism>
<accession>A0AAW0EMM0</accession>
<evidence type="ECO:0000256" key="16">
    <source>
        <dbReference type="ARBA" id="ARBA00056398"/>
    </source>
</evidence>
<dbReference type="Gene3D" id="1.10.490.10">
    <property type="entry name" value="Globins"/>
    <property type="match status" value="1"/>
</dbReference>
<comment type="caution">
    <text evidence="20">The sequence shown here is derived from an EMBL/GenBank/DDBJ whole genome shotgun (WGS) entry which is preliminary data.</text>
</comment>
<dbReference type="EMBL" id="JAECZO010000044">
    <property type="protein sequence ID" value="KAK7194911.1"/>
    <property type="molecule type" value="Genomic_DNA"/>
</dbReference>
<dbReference type="Pfam" id="PF00175">
    <property type="entry name" value="NAD_binding_1"/>
    <property type="match status" value="1"/>
</dbReference>
<keyword evidence="11" id="KW-0560">Oxidoreductase</keyword>
<keyword evidence="6 17" id="KW-0349">Heme</keyword>
<evidence type="ECO:0000313" key="21">
    <source>
        <dbReference type="Proteomes" id="UP001430356"/>
    </source>
</evidence>
<evidence type="ECO:0000256" key="3">
    <source>
        <dbReference type="ARBA" id="ARBA00006401"/>
    </source>
</evidence>
<dbReference type="GO" id="GO:0019825">
    <property type="term" value="F:oxygen binding"/>
    <property type="evidence" value="ECO:0007669"/>
    <property type="project" value="InterPro"/>
</dbReference>
<evidence type="ECO:0000256" key="10">
    <source>
        <dbReference type="ARBA" id="ARBA00022857"/>
    </source>
</evidence>
<evidence type="ECO:0000256" key="9">
    <source>
        <dbReference type="ARBA" id="ARBA00022827"/>
    </source>
</evidence>
<keyword evidence="17" id="KW-0561">Oxygen transport</keyword>
<comment type="cofactor">
    <cofactor evidence="1">
        <name>heme b</name>
        <dbReference type="ChEBI" id="CHEBI:60344"/>
    </cofactor>
</comment>
<feature type="domain" description="FAD-binding FR-type" evidence="19">
    <location>
        <begin position="151"/>
        <end position="256"/>
    </location>
</feature>